<dbReference type="RefSeq" id="WP_003113973.1">
    <property type="nucleotide sequence ID" value="NZ_AP014651.1"/>
</dbReference>
<dbReference type="GO" id="GO:0030170">
    <property type="term" value="F:pyridoxal phosphate binding"/>
    <property type="evidence" value="ECO:0007669"/>
    <property type="project" value="InterPro"/>
</dbReference>
<dbReference type="SUPFAM" id="SSF141673">
    <property type="entry name" value="MOSC N-terminal domain-like"/>
    <property type="match status" value="1"/>
</dbReference>
<feature type="domain" description="MOSC" evidence="1">
    <location>
        <begin position="120"/>
        <end position="267"/>
    </location>
</feature>
<organism evidence="3 6">
    <name type="scientific">Pseudomonas aeruginosa</name>
    <dbReference type="NCBI Taxonomy" id="287"/>
    <lineage>
        <taxon>Bacteria</taxon>
        <taxon>Pseudomonadati</taxon>
        <taxon>Pseudomonadota</taxon>
        <taxon>Gammaproteobacteria</taxon>
        <taxon>Pseudomonadales</taxon>
        <taxon>Pseudomonadaceae</taxon>
        <taxon>Pseudomonas</taxon>
    </lineage>
</organism>
<dbReference type="Pfam" id="PF03473">
    <property type="entry name" value="MOSC"/>
    <property type="match status" value="1"/>
</dbReference>
<dbReference type="InterPro" id="IPR005302">
    <property type="entry name" value="MoCF_Sase_C"/>
</dbReference>
<reference evidence="2" key="2">
    <citation type="submission" date="2015-06" db="EMBL/GenBank/DDBJ databases">
        <authorList>
            <person name="Radhakrishnan R."/>
            <person name="Underwood A."/>
            <person name="Al-Shahib A."/>
        </authorList>
    </citation>
    <scope>NUCLEOTIDE SEQUENCE</scope>
    <source>
        <strain evidence="2">P19_London_7_VIM_2_05_10</strain>
    </source>
</reference>
<proteinExistence type="predicted"/>
<dbReference type="GO" id="GO:0030151">
    <property type="term" value="F:molybdenum ion binding"/>
    <property type="evidence" value="ECO:0007669"/>
    <property type="project" value="InterPro"/>
</dbReference>
<dbReference type="OMA" id="ARQYPQM"/>
<evidence type="ECO:0000313" key="3">
    <source>
        <dbReference type="EMBL" id="OTI64970.1"/>
    </source>
</evidence>
<dbReference type="Proteomes" id="UP000045039">
    <property type="component" value="Unassembled WGS sequence"/>
</dbReference>
<dbReference type="EMBL" id="NSNE01000001">
    <property type="protein sequence ID" value="RPM23483.1"/>
    <property type="molecule type" value="Genomic_DNA"/>
</dbReference>
<evidence type="ECO:0000313" key="6">
    <source>
        <dbReference type="Proteomes" id="UP000194857"/>
    </source>
</evidence>
<gene>
    <name evidence="3" type="ORF">CAZ10_04165</name>
    <name evidence="4" type="ORF">IPC1295_02975</name>
    <name evidence="2" type="ORF">PAERUG_P19_London_7_VIM_2_05_10_03564</name>
</gene>
<reference evidence="4 7" key="4">
    <citation type="submission" date="2017-08" db="EMBL/GenBank/DDBJ databases">
        <authorList>
            <person name="Feschi L."/>
            <person name="Jeukens J."/>
            <person name="Emond-Rheault J.-G."/>
            <person name="Kukavica-Ibrulj I."/>
            <person name="Boyle B."/>
            <person name="Levesque R.C."/>
        </authorList>
    </citation>
    <scope>NUCLEOTIDE SEQUENCE [LARGE SCALE GENOMIC DNA]</scope>
    <source>
        <strain evidence="4 7">PA-W36</strain>
    </source>
</reference>
<evidence type="ECO:0000313" key="5">
    <source>
        <dbReference type="Proteomes" id="UP000045039"/>
    </source>
</evidence>
<dbReference type="PANTHER" id="PTHR14237:SF19">
    <property type="entry name" value="MITOCHONDRIAL AMIDOXIME REDUCING COMPONENT 1"/>
    <property type="match status" value="1"/>
</dbReference>
<dbReference type="EMBL" id="CVVU01000208">
    <property type="protein sequence ID" value="CRP14229.1"/>
    <property type="molecule type" value="Genomic_DNA"/>
</dbReference>
<reference evidence="4 7" key="5">
    <citation type="submission" date="2019-01" db="EMBL/GenBank/DDBJ databases">
        <title>The Pseudomonas aeruginosa pan-genome provides new insights on its population structure, horizontal gene transfer and pathogenicity.</title>
        <authorList>
            <person name="Freschi L."/>
            <person name="Vincent A.T."/>
            <person name="Jeukens J."/>
            <person name="Emond-Rheault J.-G."/>
            <person name="Kukavica-Ibrulj I."/>
            <person name="Dupont M.-J."/>
            <person name="Charette S.J."/>
            <person name="Boyle B."/>
            <person name="Levesque R.C."/>
        </authorList>
    </citation>
    <scope>NUCLEOTIDE SEQUENCE [LARGE SCALE GENOMIC DNA]</scope>
    <source>
        <strain evidence="4 7">PA-W36</strain>
    </source>
</reference>
<sequence>MFRLSALYRYPIKSSAAESLERVALDALGVVGDRRWMAVDTETGRFFTQRLLPQLGRIQARWAAPEVLRLNAPGMSELSLEVPAADANLRGVTVWRDTLQAPDAGDAAADWLTRFLGRPTRLVHIPEARARQVDTGYAEPGQKVHFADGFPLLLIGQASLDDLSQRVGRPLEMLRFRPNLVVEGSAAFAEDGWKRIRIGSVEFVVAKPCSRCILTTLDPATGERNEDREPLTTLKTYREKDGAVLFGQNLIALGQGSLEVGMPVEILD</sequence>
<accession>A0A1S1C636</accession>
<dbReference type="Pfam" id="PF03476">
    <property type="entry name" value="MOSC_N"/>
    <property type="match status" value="1"/>
</dbReference>
<evidence type="ECO:0000313" key="4">
    <source>
        <dbReference type="EMBL" id="RPM23483.1"/>
    </source>
</evidence>
<evidence type="ECO:0000313" key="2">
    <source>
        <dbReference type="EMBL" id="CRP14229.1"/>
    </source>
</evidence>
<dbReference type="InterPro" id="IPR011037">
    <property type="entry name" value="Pyrv_Knase-like_insert_dom_sf"/>
</dbReference>
<accession>A0A0C6F193</accession>
<dbReference type="InterPro" id="IPR005303">
    <property type="entry name" value="MOCOS_middle"/>
</dbReference>
<dbReference type="GO" id="GO:0003824">
    <property type="term" value="F:catalytic activity"/>
    <property type="evidence" value="ECO:0007669"/>
    <property type="project" value="InterPro"/>
</dbReference>
<comment type="caution">
    <text evidence="3">The sequence shown here is derived from an EMBL/GenBank/DDBJ whole genome shotgun (WGS) entry which is preliminary data.</text>
</comment>
<dbReference type="PANTHER" id="PTHR14237">
    <property type="entry name" value="MOLYBDOPTERIN COFACTOR SULFURASE MOSC"/>
    <property type="match status" value="1"/>
</dbReference>
<dbReference type="EMBL" id="NFFZ01000002">
    <property type="protein sequence ID" value="OTI64970.1"/>
    <property type="molecule type" value="Genomic_DNA"/>
</dbReference>
<dbReference type="SUPFAM" id="SSF50800">
    <property type="entry name" value="PK beta-barrel domain-like"/>
    <property type="match status" value="1"/>
</dbReference>
<dbReference type="AlphaFoldDB" id="A0A0C6F193"/>
<name>A0A0C6F193_PSEAI</name>
<evidence type="ECO:0000313" key="7">
    <source>
        <dbReference type="Proteomes" id="UP000284767"/>
    </source>
</evidence>
<reference evidence="5" key="1">
    <citation type="submission" date="2015-06" db="EMBL/GenBank/DDBJ databases">
        <authorList>
            <person name="Radhakrishnan Rajesh"/>
            <person name="Underwood Anthony"/>
            <person name="Al-Shahib Ali"/>
        </authorList>
    </citation>
    <scope>NUCLEOTIDE SEQUENCE [LARGE SCALE GENOMIC DNA]</scope>
    <source>
        <strain evidence="5">P19_London_7_VIM_2_05_10</strain>
    </source>
</reference>
<reference evidence="3 6" key="3">
    <citation type="submission" date="2017-05" db="EMBL/GenBank/DDBJ databases">
        <authorList>
            <person name="Song R."/>
            <person name="Chenine A.L."/>
            <person name="Ruprecht R.M."/>
        </authorList>
    </citation>
    <scope>NUCLEOTIDE SEQUENCE [LARGE SCALE GENOMIC DNA]</scope>
    <source>
        <strain evidence="3 6">S567_C10_BS</strain>
    </source>
</reference>
<evidence type="ECO:0000259" key="1">
    <source>
        <dbReference type="PROSITE" id="PS51340"/>
    </source>
</evidence>
<protein>
    <submittedName>
        <fullName evidence="3">MOSC domain-containing protein</fullName>
    </submittedName>
</protein>
<dbReference type="SMR" id="A0A0C6F193"/>
<dbReference type="PROSITE" id="PS51340">
    <property type="entry name" value="MOSC"/>
    <property type="match status" value="1"/>
</dbReference>
<dbReference type="Proteomes" id="UP000194857">
    <property type="component" value="Unassembled WGS sequence"/>
</dbReference>
<dbReference type="Proteomes" id="UP000284767">
    <property type="component" value="Unassembled WGS sequence"/>
</dbReference>